<dbReference type="GO" id="GO:0005548">
    <property type="term" value="F:phospholipid transporter activity"/>
    <property type="evidence" value="ECO:0007669"/>
    <property type="project" value="TreeGrafter"/>
</dbReference>
<evidence type="ECO:0008006" key="9">
    <source>
        <dbReference type="Google" id="ProtNLM"/>
    </source>
</evidence>
<evidence type="ECO:0000256" key="1">
    <source>
        <dbReference type="ARBA" id="ARBA00004141"/>
    </source>
</evidence>
<evidence type="ECO:0000256" key="5">
    <source>
        <dbReference type="ARBA" id="ARBA00022989"/>
    </source>
</evidence>
<keyword evidence="8" id="KW-0934">Plastid</keyword>
<feature type="transmembrane region" description="Helical" evidence="7">
    <location>
        <begin position="77"/>
        <end position="95"/>
    </location>
</feature>
<dbReference type="InterPro" id="IPR030802">
    <property type="entry name" value="Permease_MalE"/>
</dbReference>
<keyword evidence="3" id="KW-0813">Transport</keyword>
<proteinExistence type="inferred from homology"/>
<comment type="similarity">
    <text evidence="2 7">Belongs to the MlaE permease family.</text>
</comment>
<evidence type="ECO:0000256" key="7">
    <source>
        <dbReference type="RuleBase" id="RU362044"/>
    </source>
</evidence>
<feature type="transmembrane region" description="Helical" evidence="7">
    <location>
        <begin position="200"/>
        <end position="220"/>
    </location>
</feature>
<dbReference type="GeneID" id="33352974"/>
<dbReference type="PANTHER" id="PTHR30188:SF4">
    <property type="entry name" value="PROTEIN TRIGALACTOSYLDIACYLGLYCEROL 1, CHLOROPLASTIC"/>
    <property type="match status" value="1"/>
</dbReference>
<dbReference type="NCBIfam" id="TIGR00056">
    <property type="entry name" value="MlaE family lipid ABC transporter permease subunit"/>
    <property type="match status" value="1"/>
</dbReference>
<dbReference type="InterPro" id="IPR003453">
    <property type="entry name" value="ABC_MlaE_roteobac"/>
</dbReference>
<evidence type="ECO:0000256" key="2">
    <source>
        <dbReference type="ARBA" id="ARBA00007556"/>
    </source>
</evidence>
<dbReference type="Pfam" id="PF02405">
    <property type="entry name" value="MlaE"/>
    <property type="match status" value="1"/>
</dbReference>
<sequence length="265" mass="29453">MIKKSSFYDNLLCMNIYIPLTVLTIIVRFFNMSNLNQISLFILFEQIFLAFTESLSIVIVTAFFIGLVFSLQIIKEFLYLNATNLVGCILAISFLRELSPVLTSVVVIGKIGSYVTAELSSMKTSEQIDNLYVLGIDPINYLVLPRVWALVFILPVLNYIAFITSLLSGSFICFVLYSIDSSSFFLSALSCLSYLDILKSCLKTVIFALIISIFSCSYGLNSFGGSKGVGKSTTLAVVTSLLTIFVSDFLLSYYMFNNVDSILCK</sequence>
<geneLocation type="chloroplast" evidence="8"/>
<feature type="transmembrane region" description="Helical" evidence="7">
    <location>
        <begin position="7"/>
        <end position="27"/>
    </location>
</feature>
<organism evidence="8">
    <name type="scientific">Platysiphonia delicata</name>
    <dbReference type="NCBI Taxonomy" id="2006979"/>
    <lineage>
        <taxon>Eukaryota</taxon>
        <taxon>Rhodophyta</taxon>
        <taxon>Florideophyceae</taxon>
        <taxon>Rhodymeniophycidae</taxon>
        <taxon>Ceramiales</taxon>
        <taxon>Delesseriaceae</taxon>
        <taxon>Platysiphonia</taxon>
    </lineage>
</organism>
<gene>
    <name evidence="8" type="primary">ycf63</name>
</gene>
<evidence type="ECO:0000256" key="6">
    <source>
        <dbReference type="ARBA" id="ARBA00023136"/>
    </source>
</evidence>
<dbReference type="EMBL" id="MF101409">
    <property type="protein sequence ID" value="ARW59521.1"/>
    <property type="molecule type" value="Genomic_DNA"/>
</dbReference>
<dbReference type="RefSeq" id="YP_009391377.1">
    <property type="nucleotide sequence ID" value="NC_035258.1"/>
</dbReference>
<dbReference type="GO" id="GO:0043190">
    <property type="term" value="C:ATP-binding cassette (ABC) transporter complex"/>
    <property type="evidence" value="ECO:0007669"/>
    <property type="project" value="InterPro"/>
</dbReference>
<evidence type="ECO:0000256" key="4">
    <source>
        <dbReference type="ARBA" id="ARBA00022692"/>
    </source>
</evidence>
<dbReference type="AlphaFoldDB" id="A0A1Z1M0X0"/>
<dbReference type="PANTHER" id="PTHR30188">
    <property type="entry name" value="ABC TRANSPORTER PERMEASE PROTEIN-RELATED"/>
    <property type="match status" value="1"/>
</dbReference>
<keyword evidence="6 7" id="KW-0472">Membrane</keyword>
<protein>
    <recommendedName>
        <fullName evidence="9">ABC transporter permease</fullName>
    </recommendedName>
</protein>
<keyword evidence="8" id="KW-0150">Chloroplast</keyword>
<evidence type="ECO:0000256" key="3">
    <source>
        <dbReference type="ARBA" id="ARBA00022448"/>
    </source>
</evidence>
<name>A0A1Z1M0X0_9FLOR</name>
<accession>A0A1Z1M0X0</accession>
<keyword evidence="4 7" id="KW-0812">Transmembrane</keyword>
<comment type="subcellular location">
    <subcellularLocation>
        <location evidence="1">Membrane</location>
        <topology evidence="1">Multi-pass membrane protein</topology>
    </subcellularLocation>
</comment>
<feature type="transmembrane region" description="Helical" evidence="7">
    <location>
        <begin position="232"/>
        <end position="256"/>
    </location>
</feature>
<feature type="transmembrane region" description="Helical" evidence="7">
    <location>
        <begin position="47"/>
        <end position="70"/>
    </location>
</feature>
<reference evidence="8" key="1">
    <citation type="journal article" date="2017" name="J. Phycol.">
        <title>Analysis of chloroplast genomes and a supermatrix inform reclassification of the Rhodomelaceae (Rhodophyta).</title>
        <authorList>
            <person name="Diaz-Tapia P."/>
            <person name="Maggs C.A."/>
            <person name="West J.A."/>
            <person name="Verbruggen H."/>
        </authorList>
    </citation>
    <scope>NUCLEOTIDE SEQUENCE</scope>
    <source>
        <strain evidence="8">HV1445</strain>
    </source>
</reference>
<evidence type="ECO:0000313" key="8">
    <source>
        <dbReference type="EMBL" id="ARW59521.1"/>
    </source>
</evidence>
<keyword evidence="5 7" id="KW-1133">Transmembrane helix</keyword>